<evidence type="ECO:0000256" key="6">
    <source>
        <dbReference type="ARBA" id="ARBA00014680"/>
    </source>
</evidence>
<feature type="domain" description="Pyrimidine nucleoside phosphorylase C-terminal" evidence="11">
    <location>
        <begin position="345"/>
        <end position="419"/>
    </location>
</feature>
<dbReference type="InterPro" id="IPR013102">
    <property type="entry name" value="PYNP_C"/>
</dbReference>
<comment type="function">
    <text evidence="2">Catalyzes phosphorolysis of the pyrimidine nucleosides uridine, thymidine and 2'-deoxyuridine with the formation of the corresponding pyrimidine base and ribose-1-phosphate.</text>
</comment>
<reference evidence="12 13" key="1">
    <citation type="submission" date="2020-08" db="EMBL/GenBank/DDBJ databases">
        <title>Genomic Encyclopedia of Type Strains, Phase IV (KMG-IV): sequencing the most valuable type-strain genomes for metagenomic binning, comparative biology and taxonomic classification.</title>
        <authorList>
            <person name="Goeker M."/>
        </authorList>
    </citation>
    <scope>NUCLEOTIDE SEQUENCE [LARGE SCALE GENOMIC DNA]</scope>
    <source>
        <strain evidence="12 13">DSM 103526</strain>
    </source>
</reference>
<dbReference type="GO" id="GO:0005829">
    <property type="term" value="C:cytosol"/>
    <property type="evidence" value="ECO:0007669"/>
    <property type="project" value="TreeGrafter"/>
</dbReference>
<dbReference type="SUPFAM" id="SSF52418">
    <property type="entry name" value="Nucleoside phosphorylase/phosphoribosyltransferase catalytic domain"/>
    <property type="match status" value="1"/>
</dbReference>
<dbReference type="SUPFAM" id="SSF54680">
    <property type="entry name" value="Pyrimidine nucleoside phosphorylase C-terminal domain"/>
    <property type="match status" value="1"/>
</dbReference>
<dbReference type="InterPro" id="IPR000312">
    <property type="entry name" value="Glycosyl_Trfase_fam3"/>
</dbReference>
<dbReference type="InterPro" id="IPR018090">
    <property type="entry name" value="Pyrmidine_PPas_bac/euk"/>
</dbReference>
<dbReference type="Gene3D" id="3.40.1030.10">
    <property type="entry name" value="Nucleoside phosphorylase/phosphoribosyltransferase catalytic domain"/>
    <property type="match status" value="1"/>
</dbReference>
<evidence type="ECO:0000313" key="12">
    <source>
        <dbReference type="EMBL" id="MBB6216656.1"/>
    </source>
</evidence>
<dbReference type="NCBIfam" id="NF004747">
    <property type="entry name" value="PRK06078.1"/>
    <property type="match status" value="1"/>
</dbReference>
<comment type="catalytic activity">
    <reaction evidence="9">
        <text>uridine + phosphate = alpha-D-ribose 1-phosphate + uracil</text>
        <dbReference type="Rhea" id="RHEA:24388"/>
        <dbReference type="ChEBI" id="CHEBI:16704"/>
        <dbReference type="ChEBI" id="CHEBI:17568"/>
        <dbReference type="ChEBI" id="CHEBI:43474"/>
        <dbReference type="ChEBI" id="CHEBI:57720"/>
        <dbReference type="EC" id="2.4.2.2"/>
    </reaction>
</comment>
<comment type="subunit">
    <text evidence="4">Homodimer.</text>
</comment>
<name>A0A841KSU4_9FIRM</name>
<keyword evidence="13" id="KW-1185">Reference proteome</keyword>
<dbReference type="PIRSF" id="PIRSF000478">
    <property type="entry name" value="TP_PyNP"/>
    <property type="match status" value="1"/>
</dbReference>
<dbReference type="GO" id="GO:0004645">
    <property type="term" value="F:1,4-alpha-oligoglucan phosphorylase activity"/>
    <property type="evidence" value="ECO:0007669"/>
    <property type="project" value="InterPro"/>
</dbReference>
<dbReference type="EMBL" id="JACHEN010000016">
    <property type="protein sequence ID" value="MBB6216656.1"/>
    <property type="molecule type" value="Genomic_DNA"/>
</dbReference>
<evidence type="ECO:0000256" key="10">
    <source>
        <dbReference type="ARBA" id="ARBA00048525"/>
    </source>
</evidence>
<dbReference type="RefSeq" id="WP_184311174.1">
    <property type="nucleotide sequence ID" value="NZ_JACHEN010000016.1"/>
</dbReference>
<evidence type="ECO:0000256" key="1">
    <source>
        <dbReference type="ARBA" id="ARBA00001066"/>
    </source>
</evidence>
<dbReference type="SMART" id="SM00941">
    <property type="entry name" value="PYNP_C"/>
    <property type="match status" value="1"/>
</dbReference>
<dbReference type="InterPro" id="IPR000053">
    <property type="entry name" value="Thymidine/pyrmidine_PPase"/>
</dbReference>
<dbReference type="NCBIfam" id="TIGR02644">
    <property type="entry name" value="Y_phosphoryl"/>
    <property type="match status" value="1"/>
</dbReference>
<dbReference type="Proteomes" id="UP000579281">
    <property type="component" value="Unassembled WGS sequence"/>
</dbReference>
<dbReference type="Pfam" id="PF00591">
    <property type="entry name" value="Glycos_transf_3"/>
    <property type="match status" value="1"/>
</dbReference>
<dbReference type="InterPro" id="IPR017872">
    <property type="entry name" value="Pyrmidine_PPase_CS"/>
</dbReference>
<dbReference type="GO" id="GO:0006213">
    <property type="term" value="P:pyrimidine nucleoside metabolic process"/>
    <property type="evidence" value="ECO:0007669"/>
    <property type="project" value="InterPro"/>
</dbReference>
<evidence type="ECO:0000256" key="7">
    <source>
        <dbReference type="ARBA" id="ARBA00022676"/>
    </source>
</evidence>
<organism evidence="12 13">
    <name type="scientific">Anaerosolibacter carboniphilus</name>
    <dbReference type="NCBI Taxonomy" id="1417629"/>
    <lineage>
        <taxon>Bacteria</taxon>
        <taxon>Bacillati</taxon>
        <taxon>Bacillota</taxon>
        <taxon>Clostridia</taxon>
        <taxon>Peptostreptococcales</taxon>
        <taxon>Thermotaleaceae</taxon>
        <taxon>Anaerosolibacter</taxon>
    </lineage>
</organism>
<evidence type="ECO:0000256" key="5">
    <source>
        <dbReference type="ARBA" id="ARBA00011889"/>
    </source>
</evidence>
<comment type="similarity">
    <text evidence="3">Belongs to the thymidine/pyrimidine-nucleoside phosphorylase family.</text>
</comment>
<keyword evidence="8 12" id="KW-0808">Transferase</keyword>
<dbReference type="Gene3D" id="1.20.970.10">
    <property type="entry name" value="Transferase, Pyrimidine Nucleoside Phosphorylase, Chain C"/>
    <property type="match status" value="1"/>
</dbReference>
<dbReference type="PANTHER" id="PTHR10515">
    <property type="entry name" value="THYMIDINE PHOSPHORYLASE"/>
    <property type="match status" value="1"/>
</dbReference>
<accession>A0A841KSU4</accession>
<proteinExistence type="inferred from homology"/>
<dbReference type="NCBIfam" id="NF004490">
    <property type="entry name" value="PRK05820.1"/>
    <property type="match status" value="1"/>
</dbReference>
<sequence length="441" mass="47695">MRIYDIILKKRNGFALTKDEINYFVHEYTKGNIPDYQAASLLMAIYFQTMNKEETANLTEAMMNSGDVLDLSRIHGIKVDKHSTGGVGDTTTLIVAPLVASCNVPVAKMSGRGLGHTGGTIDKLESIKGFHVELTNEQFIENVNQHKIAVIGQSANLAPADKKLYALRDVTATVDNLSLIASSIMSKKLAAGSNAIILDVKVGSGAFMKDLDSGIALAQEMVDIGHHMGRETVAILTSMEQPLGYAIGNSLEIEEAIQTLHGNGPEDLTELSTTIASYMVLLAKEAVDIDAARERVMKQLQSGEALNKFREFIEAQGGDPSVTIDASLLPKAAYTMEVLAPEDGFIQSIKTDDIGVAALVLGAGRENKDSQIDLAAGIIMKRKVGDHILKGEPYATLYTNKKDMMKKAQDIILNAISLTNVPVEKPKLIKAIVMKDHVTIM</sequence>
<dbReference type="InterPro" id="IPR036320">
    <property type="entry name" value="Glycosyl_Trfase_fam3_N_dom_sf"/>
</dbReference>
<dbReference type="PANTHER" id="PTHR10515:SF0">
    <property type="entry name" value="THYMIDINE PHOSPHORYLASE"/>
    <property type="match status" value="1"/>
</dbReference>
<protein>
    <recommendedName>
        <fullName evidence="6">Pyrimidine-nucleoside phosphorylase</fullName>
        <ecNumber evidence="5">2.4.2.2</ecNumber>
    </recommendedName>
</protein>
<evidence type="ECO:0000256" key="2">
    <source>
        <dbReference type="ARBA" id="ARBA00003877"/>
    </source>
</evidence>
<evidence type="ECO:0000256" key="9">
    <source>
        <dbReference type="ARBA" id="ARBA00048453"/>
    </source>
</evidence>
<dbReference type="Pfam" id="PF07831">
    <property type="entry name" value="PYNP_C"/>
    <property type="match status" value="1"/>
</dbReference>
<dbReference type="GO" id="GO:0009032">
    <property type="term" value="F:thymidine phosphorylase activity"/>
    <property type="evidence" value="ECO:0007669"/>
    <property type="project" value="TreeGrafter"/>
</dbReference>
<evidence type="ECO:0000256" key="8">
    <source>
        <dbReference type="ARBA" id="ARBA00022679"/>
    </source>
</evidence>
<dbReference type="Gene3D" id="3.90.1170.30">
    <property type="entry name" value="Pyrimidine nucleoside phosphorylase-like, C-terminal domain"/>
    <property type="match status" value="1"/>
</dbReference>
<dbReference type="SUPFAM" id="SSF47648">
    <property type="entry name" value="Nucleoside phosphorylase/phosphoribosyltransferase N-terminal domain"/>
    <property type="match status" value="1"/>
</dbReference>
<dbReference type="InterPro" id="IPR035902">
    <property type="entry name" value="Nuc_phospho_transferase"/>
</dbReference>
<dbReference type="Pfam" id="PF02885">
    <property type="entry name" value="Glycos_trans_3N"/>
    <property type="match status" value="1"/>
</dbReference>
<dbReference type="FunFam" id="3.40.1030.10:FF:000003">
    <property type="entry name" value="Pyrimidine-nucleoside phosphorylase"/>
    <property type="match status" value="1"/>
</dbReference>
<evidence type="ECO:0000256" key="3">
    <source>
        <dbReference type="ARBA" id="ARBA00006915"/>
    </source>
</evidence>
<evidence type="ECO:0000313" key="13">
    <source>
        <dbReference type="Proteomes" id="UP000579281"/>
    </source>
</evidence>
<dbReference type="GO" id="GO:0006206">
    <property type="term" value="P:pyrimidine nucleobase metabolic process"/>
    <property type="evidence" value="ECO:0007669"/>
    <property type="project" value="InterPro"/>
</dbReference>
<evidence type="ECO:0000256" key="4">
    <source>
        <dbReference type="ARBA" id="ARBA00011738"/>
    </source>
</evidence>
<dbReference type="InterPro" id="IPR036566">
    <property type="entry name" value="PYNP-like_C_sf"/>
</dbReference>
<dbReference type="PROSITE" id="PS00647">
    <property type="entry name" value="THYMID_PHOSPHORYLASE"/>
    <property type="match status" value="1"/>
</dbReference>
<comment type="catalytic activity">
    <reaction evidence="10">
        <text>thymidine + phosphate = 2-deoxy-alpha-D-ribose 1-phosphate + thymine</text>
        <dbReference type="Rhea" id="RHEA:16037"/>
        <dbReference type="ChEBI" id="CHEBI:17748"/>
        <dbReference type="ChEBI" id="CHEBI:17821"/>
        <dbReference type="ChEBI" id="CHEBI:43474"/>
        <dbReference type="ChEBI" id="CHEBI:57259"/>
        <dbReference type="EC" id="2.4.2.2"/>
    </reaction>
</comment>
<dbReference type="EC" id="2.4.2.2" evidence="5"/>
<evidence type="ECO:0000259" key="11">
    <source>
        <dbReference type="SMART" id="SM00941"/>
    </source>
</evidence>
<dbReference type="AlphaFoldDB" id="A0A841KSU4"/>
<gene>
    <name evidence="12" type="ORF">HNQ80_002760</name>
</gene>
<comment type="caution">
    <text evidence="12">The sequence shown here is derived from an EMBL/GenBank/DDBJ whole genome shotgun (WGS) entry which is preliminary data.</text>
</comment>
<dbReference type="InterPro" id="IPR017459">
    <property type="entry name" value="Glycosyl_Trfase_fam3_N_dom"/>
</dbReference>
<comment type="catalytic activity">
    <reaction evidence="1">
        <text>2'-deoxyuridine + phosphate = 2-deoxy-alpha-D-ribose 1-phosphate + uracil</text>
        <dbReference type="Rhea" id="RHEA:22824"/>
        <dbReference type="ChEBI" id="CHEBI:16450"/>
        <dbReference type="ChEBI" id="CHEBI:17568"/>
        <dbReference type="ChEBI" id="CHEBI:43474"/>
        <dbReference type="ChEBI" id="CHEBI:57259"/>
        <dbReference type="EC" id="2.4.2.2"/>
    </reaction>
</comment>
<keyword evidence="7 12" id="KW-0328">Glycosyltransferase</keyword>